<evidence type="ECO:0000256" key="1">
    <source>
        <dbReference type="ARBA" id="ARBA00023002"/>
    </source>
</evidence>
<evidence type="ECO:0000259" key="3">
    <source>
        <dbReference type="Pfam" id="PF00296"/>
    </source>
</evidence>
<evidence type="ECO:0000313" key="5">
    <source>
        <dbReference type="Proteomes" id="UP001060261"/>
    </source>
</evidence>
<dbReference type="InterPro" id="IPR022290">
    <property type="entry name" value="LLM_Atu2307-like"/>
</dbReference>
<accession>A0ABY5YE19</accession>
<proteinExistence type="predicted"/>
<keyword evidence="2" id="KW-0503">Monooxygenase</keyword>
<dbReference type="PANTHER" id="PTHR30137">
    <property type="entry name" value="LUCIFERASE-LIKE MONOOXYGENASE"/>
    <property type="match status" value="1"/>
</dbReference>
<dbReference type="Pfam" id="PF00296">
    <property type="entry name" value="Bac_luciferase"/>
    <property type="match status" value="1"/>
</dbReference>
<keyword evidence="5" id="KW-1185">Reference proteome</keyword>
<reference evidence="4" key="1">
    <citation type="submission" date="2022-09" db="EMBL/GenBank/DDBJ databases">
        <title>genome sequence of Deinococcus rubellus.</title>
        <authorList>
            <person name="Srinivasan S."/>
        </authorList>
    </citation>
    <scope>NUCLEOTIDE SEQUENCE</scope>
    <source>
        <strain evidence="4">Ant6</strain>
    </source>
</reference>
<protein>
    <submittedName>
        <fullName evidence="4">LLM class flavin-dependent oxidoreductase</fullName>
    </submittedName>
</protein>
<name>A0ABY5YE19_9DEIO</name>
<dbReference type="InterPro" id="IPR011251">
    <property type="entry name" value="Luciferase-like_dom"/>
</dbReference>
<dbReference type="Gene3D" id="3.20.20.30">
    <property type="entry name" value="Luciferase-like domain"/>
    <property type="match status" value="1"/>
</dbReference>
<dbReference type="RefSeq" id="WP_260559563.1">
    <property type="nucleotide sequence ID" value="NZ_BAABEC010000061.1"/>
</dbReference>
<gene>
    <name evidence="4" type="ORF">N0D28_10995</name>
</gene>
<evidence type="ECO:0000256" key="2">
    <source>
        <dbReference type="ARBA" id="ARBA00023033"/>
    </source>
</evidence>
<dbReference type="SUPFAM" id="SSF51679">
    <property type="entry name" value="Bacterial luciferase-like"/>
    <property type="match status" value="1"/>
</dbReference>
<organism evidence="4 5">
    <name type="scientific">Deinococcus rubellus</name>
    <dbReference type="NCBI Taxonomy" id="1889240"/>
    <lineage>
        <taxon>Bacteria</taxon>
        <taxon>Thermotogati</taxon>
        <taxon>Deinococcota</taxon>
        <taxon>Deinococci</taxon>
        <taxon>Deinococcales</taxon>
        <taxon>Deinococcaceae</taxon>
        <taxon>Deinococcus</taxon>
    </lineage>
</organism>
<sequence>MSNPVVTTVPFELGLYSFGERTPDPQTGLTVSAEQRFKDLLEEIELADQLGLDVYGIGEHHRPDYTVSSPALVLAAAAARTKTIRLTSAVTVLGTEDPVRVFQAFSTLDLISGGRAEIMAGRGSFSESFPIFIGGMPRDYDELFAEKLDLLLKLRDSERVSWSGKYRPSLQDVGIYPRPAQAELPIWLAVGGTPGSAVRAGQLGLPLALAIIGGLPEQFRGFTDLYRASAAEAGHGPASLRLGINSHGYIAATSQAARDESFPATAAAMYAIGKERGWSKMTRAQYDAASTLRGVYFVGDPEEVAEKILYQHQIFDHHRFLMQMSVGTQPHAQIMNSIELYGTRVAPLVRAEVARRQAPTPVPA</sequence>
<feature type="domain" description="Luciferase-like" evidence="3">
    <location>
        <begin position="28"/>
        <end position="315"/>
    </location>
</feature>
<dbReference type="EMBL" id="CP104213">
    <property type="protein sequence ID" value="UWX63273.1"/>
    <property type="molecule type" value="Genomic_DNA"/>
</dbReference>
<dbReference type="InterPro" id="IPR050766">
    <property type="entry name" value="Bact_Lucif_Oxidored"/>
</dbReference>
<keyword evidence="1" id="KW-0560">Oxidoreductase</keyword>
<dbReference type="PANTHER" id="PTHR30137:SF8">
    <property type="entry name" value="BLR5498 PROTEIN"/>
    <property type="match status" value="1"/>
</dbReference>
<dbReference type="Proteomes" id="UP001060261">
    <property type="component" value="Chromosome"/>
</dbReference>
<evidence type="ECO:0000313" key="4">
    <source>
        <dbReference type="EMBL" id="UWX63273.1"/>
    </source>
</evidence>
<dbReference type="InterPro" id="IPR036661">
    <property type="entry name" value="Luciferase-like_sf"/>
</dbReference>
<dbReference type="NCBIfam" id="TIGR03858">
    <property type="entry name" value="LLM_2I7G"/>
    <property type="match status" value="1"/>
</dbReference>